<feature type="domain" description="N,N-dimethylformamidase beta subunit-like C-terminal" evidence="3">
    <location>
        <begin position="111"/>
        <end position="471"/>
    </location>
</feature>
<organism evidence="4 5">
    <name type="scientific">Pedococcus cremeus</name>
    <dbReference type="NCBI Taxonomy" id="587636"/>
    <lineage>
        <taxon>Bacteria</taxon>
        <taxon>Bacillati</taxon>
        <taxon>Actinomycetota</taxon>
        <taxon>Actinomycetes</taxon>
        <taxon>Micrococcales</taxon>
        <taxon>Intrasporangiaceae</taxon>
        <taxon>Pedococcus</taxon>
    </lineage>
</organism>
<sequence length="526" mass="55747">MVRGAWGAVIGSLASLAVCGASQAPAMRAAPRVAGTTSAGPTSAAPRTSSTDRVRSSRAQAGPVQLRLDPHWRITHRGPDHAIEGWADHTSVRPGERVGLHVSTTAATWEVTAYRMGWYGAVGGALVWHRAGLRGTRQPPARHDGPTSTVRTQWPTSLLLPTGQWPPGAYLLRLDSPSGQRFVPLTVRSPETAGRVVLVDGVTTWQAYNAWGGYSLYQGPAGKADFAHRSTAVSFDRPYDGDGSGQLLTLDLPTIAHAERLGVPLAYVTDIDLHMDPTVLVGARAVVTLAHDEYWSSAMRLAVTRARDTGVNVAFLGANAVFRHIRLARTRYGPDRLEVNYKRLNDPLVGVDDAEVTTDWREPPVPRPESELTGVFYECNPVDAPLVVTDPGSWLFAGTGAGAGLRLPHLVGPEYDRVNPGVPTPRRIEVLSHSPVRCRGVPSFSDSAWYDVPSGAGVFASGSNWFARGLPEAGATGVTARVVGGMLSNLLLAFAAGPAGAAHPAQPNLAGLHEYAGDPVAAASGQ</sequence>
<gene>
    <name evidence="4" type="ORF">SAMN05216199_0946</name>
</gene>
<evidence type="ECO:0000259" key="3">
    <source>
        <dbReference type="Pfam" id="PF20254"/>
    </source>
</evidence>
<reference evidence="5" key="1">
    <citation type="submission" date="2016-10" db="EMBL/GenBank/DDBJ databases">
        <authorList>
            <person name="Varghese N."/>
            <person name="Submissions S."/>
        </authorList>
    </citation>
    <scope>NUCLEOTIDE SEQUENCE [LARGE SCALE GENOMIC DNA]</scope>
    <source>
        <strain evidence="5">CGMCC 1.6963</strain>
    </source>
</reference>
<evidence type="ECO:0000256" key="2">
    <source>
        <dbReference type="SAM" id="SignalP"/>
    </source>
</evidence>
<dbReference type="RefSeq" id="WP_177180229.1">
    <property type="nucleotide sequence ID" value="NZ_FOHB01000001.1"/>
</dbReference>
<evidence type="ECO:0000313" key="5">
    <source>
        <dbReference type="Proteomes" id="UP000199019"/>
    </source>
</evidence>
<feature type="signal peptide" evidence="2">
    <location>
        <begin position="1"/>
        <end position="20"/>
    </location>
</feature>
<dbReference type="EMBL" id="FOHB01000001">
    <property type="protein sequence ID" value="SER70965.1"/>
    <property type="molecule type" value="Genomic_DNA"/>
</dbReference>
<keyword evidence="5" id="KW-1185">Reference proteome</keyword>
<evidence type="ECO:0000313" key="4">
    <source>
        <dbReference type="EMBL" id="SER70965.1"/>
    </source>
</evidence>
<protein>
    <recommendedName>
        <fullName evidence="3">N,N-dimethylformamidase beta subunit-like C-terminal domain-containing protein</fullName>
    </recommendedName>
</protein>
<dbReference type="Pfam" id="PF20254">
    <property type="entry name" value="DMFA2_C"/>
    <property type="match status" value="1"/>
</dbReference>
<feature type="region of interest" description="Disordered" evidence="1">
    <location>
        <begin position="32"/>
        <end position="62"/>
    </location>
</feature>
<keyword evidence="2" id="KW-0732">Signal</keyword>
<evidence type="ECO:0000256" key="1">
    <source>
        <dbReference type="SAM" id="MobiDB-lite"/>
    </source>
</evidence>
<accession>A0A1H9REJ8</accession>
<proteinExistence type="predicted"/>
<feature type="compositionally biased region" description="Low complexity" evidence="1">
    <location>
        <begin position="34"/>
        <end position="49"/>
    </location>
</feature>
<name>A0A1H9REJ8_9MICO</name>
<dbReference type="Proteomes" id="UP000199019">
    <property type="component" value="Unassembled WGS sequence"/>
</dbReference>
<dbReference type="STRING" id="587636.SAMN05216199_0946"/>
<dbReference type="InterPro" id="IPR046540">
    <property type="entry name" value="DMFA2_C"/>
</dbReference>
<feature type="chain" id="PRO_5038882606" description="N,N-dimethylformamidase beta subunit-like C-terminal domain-containing protein" evidence="2">
    <location>
        <begin position="21"/>
        <end position="526"/>
    </location>
</feature>
<dbReference type="AlphaFoldDB" id="A0A1H9REJ8"/>